<dbReference type="Proteomes" id="UP000236291">
    <property type="component" value="Unassembled WGS sequence"/>
</dbReference>
<proteinExistence type="predicted"/>
<dbReference type="AlphaFoldDB" id="A0A2K3JNQ3"/>
<reference evidence="2 3" key="2">
    <citation type="journal article" date="2017" name="Front. Plant Sci.">
        <title>Gene Classification and Mining of Molecular Markers Useful in Red Clover (Trifolium pratense) Breeding.</title>
        <authorList>
            <person name="Istvanek J."/>
            <person name="Dluhosova J."/>
            <person name="Dluhos P."/>
            <person name="Patkova L."/>
            <person name="Nedelnik J."/>
            <person name="Repkova J."/>
        </authorList>
    </citation>
    <scope>NUCLEOTIDE SEQUENCE [LARGE SCALE GENOMIC DNA]</scope>
    <source>
        <strain evidence="3">cv. Tatra</strain>
        <tissue evidence="2">Young leaves</tissue>
    </source>
</reference>
<feature type="non-terminal residue" evidence="2">
    <location>
        <position position="92"/>
    </location>
</feature>
<accession>A0A2K3JNQ3</accession>
<evidence type="ECO:0000313" key="2">
    <source>
        <dbReference type="EMBL" id="PNX55671.1"/>
    </source>
</evidence>
<reference evidence="2 3" key="1">
    <citation type="journal article" date="2014" name="Am. J. Bot.">
        <title>Genome assembly and annotation for red clover (Trifolium pratense; Fabaceae).</title>
        <authorList>
            <person name="Istvanek J."/>
            <person name="Jaros M."/>
            <person name="Krenek A."/>
            <person name="Repkova J."/>
        </authorList>
    </citation>
    <scope>NUCLEOTIDE SEQUENCE [LARGE SCALE GENOMIC DNA]</scope>
    <source>
        <strain evidence="3">cv. Tatra</strain>
        <tissue evidence="2">Young leaves</tissue>
    </source>
</reference>
<feature type="non-terminal residue" evidence="2">
    <location>
        <position position="1"/>
    </location>
</feature>
<sequence length="92" mass="10243">VEVKIVEEWGFAQGEDTCLVEEESETDTQHSENGDELADPEACRNIDLLVERFTEGLEKDVCDVFPDQGVDVLIGKSEENQVGEKVAEEEEA</sequence>
<comment type="caution">
    <text evidence="2">The sequence shown here is derived from an EMBL/GenBank/DDBJ whole genome shotgun (WGS) entry which is preliminary data.</text>
</comment>
<protein>
    <recommendedName>
        <fullName evidence="4">DUF4283 domain protein</fullName>
    </recommendedName>
</protein>
<organism evidence="2 3">
    <name type="scientific">Trifolium pratense</name>
    <name type="common">Red clover</name>
    <dbReference type="NCBI Taxonomy" id="57577"/>
    <lineage>
        <taxon>Eukaryota</taxon>
        <taxon>Viridiplantae</taxon>
        <taxon>Streptophyta</taxon>
        <taxon>Embryophyta</taxon>
        <taxon>Tracheophyta</taxon>
        <taxon>Spermatophyta</taxon>
        <taxon>Magnoliopsida</taxon>
        <taxon>eudicotyledons</taxon>
        <taxon>Gunneridae</taxon>
        <taxon>Pentapetalae</taxon>
        <taxon>rosids</taxon>
        <taxon>fabids</taxon>
        <taxon>Fabales</taxon>
        <taxon>Fabaceae</taxon>
        <taxon>Papilionoideae</taxon>
        <taxon>50 kb inversion clade</taxon>
        <taxon>NPAAA clade</taxon>
        <taxon>Hologalegina</taxon>
        <taxon>IRL clade</taxon>
        <taxon>Trifolieae</taxon>
        <taxon>Trifolium</taxon>
    </lineage>
</organism>
<evidence type="ECO:0000256" key="1">
    <source>
        <dbReference type="SAM" id="MobiDB-lite"/>
    </source>
</evidence>
<feature type="region of interest" description="Disordered" evidence="1">
    <location>
        <begin position="20"/>
        <end position="39"/>
    </location>
</feature>
<evidence type="ECO:0000313" key="3">
    <source>
        <dbReference type="Proteomes" id="UP000236291"/>
    </source>
</evidence>
<gene>
    <name evidence="2" type="ORF">L195_g049301</name>
</gene>
<dbReference type="EMBL" id="ASHM01072372">
    <property type="protein sequence ID" value="PNX55671.1"/>
    <property type="molecule type" value="Genomic_DNA"/>
</dbReference>
<name>A0A2K3JNQ3_TRIPR</name>
<evidence type="ECO:0008006" key="4">
    <source>
        <dbReference type="Google" id="ProtNLM"/>
    </source>
</evidence>